<dbReference type="Gene3D" id="3.90.280.10">
    <property type="entry name" value="PEBP-like"/>
    <property type="match status" value="1"/>
</dbReference>
<gene>
    <name evidence="1" type="ORF">BEMITA_LOCUS6437</name>
</gene>
<evidence type="ECO:0000313" key="1">
    <source>
        <dbReference type="EMBL" id="CAH0387417.1"/>
    </source>
</evidence>
<dbReference type="InterPro" id="IPR036610">
    <property type="entry name" value="PEBP-like_sf"/>
</dbReference>
<dbReference type="InterPro" id="IPR035810">
    <property type="entry name" value="PEBP_euk"/>
</dbReference>
<dbReference type="InterPro" id="IPR008914">
    <property type="entry name" value="PEBP"/>
</dbReference>
<dbReference type="Pfam" id="PF01161">
    <property type="entry name" value="PBP"/>
    <property type="match status" value="1"/>
</dbReference>
<proteinExistence type="predicted"/>
<dbReference type="PANTHER" id="PTHR11362:SF82">
    <property type="entry name" value="PHOSPHATIDYLETHANOLAMINE-BINDING PROTEIN 4"/>
    <property type="match status" value="1"/>
</dbReference>
<organism evidence="1 2">
    <name type="scientific">Bemisia tabaci</name>
    <name type="common">Sweetpotato whitefly</name>
    <name type="synonym">Aleurodes tabaci</name>
    <dbReference type="NCBI Taxonomy" id="7038"/>
    <lineage>
        <taxon>Eukaryota</taxon>
        <taxon>Metazoa</taxon>
        <taxon>Ecdysozoa</taxon>
        <taxon>Arthropoda</taxon>
        <taxon>Hexapoda</taxon>
        <taxon>Insecta</taxon>
        <taxon>Pterygota</taxon>
        <taxon>Neoptera</taxon>
        <taxon>Paraneoptera</taxon>
        <taxon>Hemiptera</taxon>
        <taxon>Sternorrhyncha</taxon>
        <taxon>Aleyrodoidea</taxon>
        <taxon>Aleyrodidae</taxon>
        <taxon>Aleyrodinae</taxon>
        <taxon>Bemisia</taxon>
    </lineage>
</organism>
<evidence type="ECO:0008006" key="3">
    <source>
        <dbReference type="Google" id="ProtNLM"/>
    </source>
</evidence>
<dbReference type="AlphaFoldDB" id="A0A9P0AA83"/>
<dbReference type="CDD" id="cd00866">
    <property type="entry name" value="PEBP_euk"/>
    <property type="match status" value="1"/>
</dbReference>
<reference evidence="1" key="1">
    <citation type="submission" date="2021-12" db="EMBL/GenBank/DDBJ databases">
        <authorList>
            <person name="King R."/>
        </authorList>
    </citation>
    <scope>NUCLEOTIDE SEQUENCE</scope>
</reference>
<accession>A0A9P0AA83</accession>
<dbReference type="SUPFAM" id="SSF49777">
    <property type="entry name" value="PEBP-like"/>
    <property type="match status" value="1"/>
</dbReference>
<protein>
    <recommendedName>
        <fullName evidence="3">Phosphatidylethanolamine-binding protein</fullName>
    </recommendedName>
</protein>
<dbReference type="Proteomes" id="UP001152759">
    <property type="component" value="Chromosome 3"/>
</dbReference>
<dbReference type="PANTHER" id="PTHR11362">
    <property type="entry name" value="PHOSPHATIDYLETHANOLAMINE-BINDING PROTEIN"/>
    <property type="match status" value="1"/>
</dbReference>
<dbReference type="KEGG" id="btab:109036210"/>
<name>A0A9P0AA83_BEMTA</name>
<evidence type="ECO:0000313" key="2">
    <source>
        <dbReference type="Proteomes" id="UP001152759"/>
    </source>
</evidence>
<sequence>MAALNLRSRVYFPYLLIIIQNITVLVKSSSPSSDEEELDEKTKEALEAQAGMNTPGPGEIVTALYLSKIIPDMLDRAPNITVNITWPGGAEAKLGNKLSPKEITEPPQSVTWADNNLKPTSSEDHYFTLLFTGPDHPSKINPEQREFLFWHQVNIHGYSQVSHDSLVAYLAPKPANGTGKHRYVFCVYRQPSKLDFDEPAINETDYEDRWRIHWDTRHFAKKYNLGDPYAVNFFYSEFQG</sequence>
<dbReference type="EMBL" id="OU963864">
    <property type="protein sequence ID" value="CAH0387417.1"/>
    <property type="molecule type" value="Genomic_DNA"/>
</dbReference>
<keyword evidence="2" id="KW-1185">Reference proteome</keyword>